<evidence type="ECO:0000256" key="2">
    <source>
        <dbReference type="ARBA" id="ARBA00009370"/>
    </source>
</evidence>
<dbReference type="GO" id="GO:0016020">
    <property type="term" value="C:membrane"/>
    <property type="evidence" value="ECO:0007669"/>
    <property type="project" value="UniProtKB-SubCell"/>
</dbReference>
<dbReference type="PROSITE" id="PS00760">
    <property type="entry name" value="SPASE_I_2"/>
    <property type="match status" value="1"/>
</dbReference>
<dbReference type="GO" id="GO:0009003">
    <property type="term" value="F:signal peptidase activity"/>
    <property type="evidence" value="ECO:0007669"/>
    <property type="project" value="UniProtKB-EC"/>
</dbReference>
<keyword evidence="7" id="KW-0812">Transmembrane</keyword>
<dbReference type="EMBL" id="DPPF01000066">
    <property type="protein sequence ID" value="HCW92686.1"/>
    <property type="molecule type" value="Genomic_DNA"/>
</dbReference>
<feature type="domain" description="Peptidase S26" evidence="8">
    <location>
        <begin position="12"/>
        <end position="174"/>
    </location>
</feature>
<organism evidence="9 10">
    <name type="scientific">Flexistipes sinusarabici</name>
    <dbReference type="NCBI Taxonomy" id="2352"/>
    <lineage>
        <taxon>Bacteria</taxon>
        <taxon>Pseudomonadati</taxon>
        <taxon>Deferribacterota</taxon>
        <taxon>Deferribacteres</taxon>
        <taxon>Deferribacterales</taxon>
        <taxon>Flexistipitaceae</taxon>
        <taxon>Flexistipes</taxon>
    </lineage>
</organism>
<keyword evidence="7" id="KW-1133">Transmembrane helix</keyword>
<dbReference type="InterPro" id="IPR019533">
    <property type="entry name" value="Peptidase_S26"/>
</dbReference>
<comment type="subcellular location">
    <subcellularLocation>
        <location evidence="7">Membrane</location>
        <topology evidence="7">Single-pass type II membrane protein</topology>
    </subcellularLocation>
</comment>
<dbReference type="InterPro" id="IPR019758">
    <property type="entry name" value="Pept_S26A_signal_pept_1_CS"/>
</dbReference>
<dbReference type="GO" id="GO:0004252">
    <property type="term" value="F:serine-type endopeptidase activity"/>
    <property type="evidence" value="ECO:0007669"/>
    <property type="project" value="InterPro"/>
</dbReference>
<dbReference type="CDD" id="cd06530">
    <property type="entry name" value="S26_SPase_I"/>
    <property type="match status" value="1"/>
</dbReference>
<dbReference type="InterPro" id="IPR019757">
    <property type="entry name" value="Pept_S26A_signal_pept_1_Lys-AS"/>
</dbReference>
<evidence type="ECO:0000313" key="9">
    <source>
        <dbReference type="EMBL" id="HCW92686.1"/>
    </source>
</evidence>
<dbReference type="InterPro" id="IPR036286">
    <property type="entry name" value="LexA/Signal_pep-like_sf"/>
</dbReference>
<keyword evidence="7" id="KW-0472">Membrane</keyword>
<proteinExistence type="inferred from homology"/>
<evidence type="ECO:0000313" key="10">
    <source>
        <dbReference type="Proteomes" id="UP000262325"/>
    </source>
</evidence>
<comment type="catalytic activity">
    <reaction evidence="1 7">
        <text>Cleavage of hydrophobic, N-terminal signal or leader sequences from secreted and periplasmic proteins.</text>
        <dbReference type="EC" id="3.4.21.89"/>
    </reaction>
</comment>
<feature type="active site" evidence="6">
    <location>
        <position position="41"/>
    </location>
</feature>
<dbReference type="PRINTS" id="PR00727">
    <property type="entry name" value="LEADERPTASE"/>
</dbReference>
<accession>A0A3D5QA42</accession>
<evidence type="ECO:0000256" key="1">
    <source>
        <dbReference type="ARBA" id="ARBA00000677"/>
    </source>
</evidence>
<evidence type="ECO:0000256" key="5">
    <source>
        <dbReference type="ARBA" id="ARBA00022801"/>
    </source>
</evidence>
<evidence type="ECO:0000256" key="4">
    <source>
        <dbReference type="ARBA" id="ARBA00019232"/>
    </source>
</evidence>
<dbReference type="Pfam" id="PF10502">
    <property type="entry name" value="Peptidase_S26"/>
    <property type="match status" value="1"/>
</dbReference>
<sequence>MAEKEHKSKFRDTFDSIIVAFVIAMIIRAFFVQAYKIPSGSMLNTLLIGDHILVNKLAYSFSKPDYKDIIVFEYPLDPSKDFIKRVIGTPGDEIRLDGKNVYRNGHLLKEKYARYTDSSRLSTFLGNRFHTETFTVPEGKYFVMGDNRDSSFDGRYWGFISRDMIKGEAFIIYWSWDTSDGIDIRFNRILNLIN</sequence>
<feature type="transmembrane region" description="Helical" evidence="7">
    <location>
        <begin position="12"/>
        <end position="31"/>
    </location>
</feature>
<dbReference type="NCBIfam" id="TIGR02227">
    <property type="entry name" value="sigpep_I_bact"/>
    <property type="match status" value="1"/>
</dbReference>
<dbReference type="RefSeq" id="WP_273264885.1">
    <property type="nucleotide sequence ID" value="NZ_JAAZVV010000008.1"/>
</dbReference>
<evidence type="ECO:0000259" key="8">
    <source>
        <dbReference type="Pfam" id="PF10502"/>
    </source>
</evidence>
<evidence type="ECO:0000256" key="3">
    <source>
        <dbReference type="ARBA" id="ARBA00013208"/>
    </source>
</evidence>
<keyword evidence="7" id="KW-0645">Protease</keyword>
<dbReference type="PROSITE" id="PS00761">
    <property type="entry name" value="SPASE_I_3"/>
    <property type="match status" value="1"/>
</dbReference>
<dbReference type="AlphaFoldDB" id="A0A3D5QA42"/>
<dbReference type="Gene3D" id="2.10.109.10">
    <property type="entry name" value="Umud Fragment, subunit A"/>
    <property type="match status" value="1"/>
</dbReference>
<evidence type="ECO:0000256" key="6">
    <source>
        <dbReference type="PIRSR" id="PIRSR600223-1"/>
    </source>
</evidence>
<comment type="similarity">
    <text evidence="2 7">Belongs to the peptidase S26 family.</text>
</comment>
<reference evidence="9 10" key="1">
    <citation type="journal article" date="2018" name="Nat. Biotechnol.">
        <title>A standardized bacterial taxonomy based on genome phylogeny substantially revises the tree of life.</title>
        <authorList>
            <person name="Parks D.H."/>
            <person name="Chuvochina M."/>
            <person name="Waite D.W."/>
            <person name="Rinke C."/>
            <person name="Skarshewski A."/>
            <person name="Chaumeil P.A."/>
            <person name="Hugenholtz P."/>
        </authorList>
    </citation>
    <scope>NUCLEOTIDE SEQUENCE [LARGE SCALE GENOMIC DNA]</scope>
    <source>
        <strain evidence="9">UBA8672</strain>
    </source>
</reference>
<comment type="caution">
    <text evidence="9">The sequence shown here is derived from an EMBL/GenBank/DDBJ whole genome shotgun (WGS) entry which is preliminary data.</text>
</comment>
<name>A0A3D5QA42_FLESI</name>
<evidence type="ECO:0000256" key="7">
    <source>
        <dbReference type="RuleBase" id="RU362042"/>
    </source>
</evidence>
<dbReference type="GO" id="GO:0006465">
    <property type="term" value="P:signal peptide processing"/>
    <property type="evidence" value="ECO:0007669"/>
    <property type="project" value="InterPro"/>
</dbReference>
<keyword evidence="5 7" id="KW-0378">Hydrolase</keyword>
<gene>
    <name evidence="9" type="primary">lepB</name>
    <name evidence="9" type="ORF">DHM44_03285</name>
</gene>
<dbReference type="PANTHER" id="PTHR43390:SF1">
    <property type="entry name" value="CHLOROPLAST PROCESSING PEPTIDASE"/>
    <property type="match status" value="1"/>
</dbReference>
<dbReference type="InterPro" id="IPR000223">
    <property type="entry name" value="Pept_S26A_signal_pept_1"/>
</dbReference>
<feature type="active site" evidence="6">
    <location>
        <position position="84"/>
    </location>
</feature>
<dbReference type="PANTHER" id="PTHR43390">
    <property type="entry name" value="SIGNAL PEPTIDASE I"/>
    <property type="match status" value="1"/>
</dbReference>
<dbReference type="Proteomes" id="UP000262325">
    <property type="component" value="Unassembled WGS sequence"/>
</dbReference>
<dbReference type="EC" id="3.4.21.89" evidence="3 7"/>
<dbReference type="SUPFAM" id="SSF51306">
    <property type="entry name" value="LexA/Signal peptidase"/>
    <property type="match status" value="1"/>
</dbReference>
<protein>
    <recommendedName>
        <fullName evidence="4 7">Signal peptidase I</fullName>
        <ecNumber evidence="3 7">3.4.21.89</ecNumber>
    </recommendedName>
</protein>